<dbReference type="OrthoDB" id="9811036at2"/>
<feature type="domain" description="Cytochrome C biogenesis protein transmembrane" evidence="9">
    <location>
        <begin position="316"/>
        <end position="526"/>
    </location>
</feature>
<evidence type="ECO:0000256" key="8">
    <source>
        <dbReference type="SAM" id="SignalP"/>
    </source>
</evidence>
<protein>
    <submittedName>
        <fullName evidence="11">Cytochrome C biogenesis protein</fullName>
    </submittedName>
</protein>
<gene>
    <name evidence="11" type="ORF">E1B00_14200</name>
</gene>
<name>A0A5C4RNZ2_9GAMM</name>
<evidence type="ECO:0000313" key="11">
    <source>
        <dbReference type="EMBL" id="TNJ32860.1"/>
    </source>
</evidence>
<feature type="domain" description="Thiol:disulfide interchange protein DsbD N-terminal" evidence="10">
    <location>
        <begin position="175"/>
        <end position="289"/>
    </location>
</feature>
<dbReference type="PANTHER" id="PTHR32234">
    <property type="entry name" value="THIOL:DISULFIDE INTERCHANGE PROTEIN DSBD"/>
    <property type="match status" value="1"/>
</dbReference>
<feature type="transmembrane region" description="Helical" evidence="7">
    <location>
        <begin position="535"/>
        <end position="555"/>
    </location>
</feature>
<evidence type="ECO:0000256" key="3">
    <source>
        <dbReference type="ARBA" id="ARBA00022748"/>
    </source>
</evidence>
<evidence type="ECO:0000313" key="12">
    <source>
        <dbReference type="Proteomes" id="UP000305760"/>
    </source>
</evidence>
<dbReference type="Gene3D" id="2.60.40.1250">
    <property type="entry name" value="Thiol:disulfide interchange protein DsbD, N-terminal domain"/>
    <property type="match status" value="2"/>
</dbReference>
<dbReference type="GO" id="GO:0045454">
    <property type="term" value="P:cell redox homeostasis"/>
    <property type="evidence" value="ECO:0007669"/>
    <property type="project" value="TreeGrafter"/>
</dbReference>
<feature type="transmembrane region" description="Helical" evidence="7">
    <location>
        <begin position="567"/>
        <end position="584"/>
    </location>
</feature>
<feature type="transmembrane region" description="Helical" evidence="7">
    <location>
        <begin position="439"/>
        <end position="465"/>
    </location>
</feature>
<feature type="transmembrane region" description="Helical" evidence="7">
    <location>
        <begin position="397"/>
        <end position="418"/>
    </location>
</feature>
<dbReference type="CDD" id="cd02953">
    <property type="entry name" value="DsbDgamma"/>
    <property type="match status" value="1"/>
</dbReference>
<dbReference type="GO" id="GO:0015035">
    <property type="term" value="F:protein-disulfide reductase activity"/>
    <property type="evidence" value="ECO:0007669"/>
    <property type="project" value="TreeGrafter"/>
</dbReference>
<feature type="chain" id="PRO_5022893658" evidence="8">
    <location>
        <begin position="21"/>
        <end position="711"/>
    </location>
</feature>
<dbReference type="GO" id="GO:0016020">
    <property type="term" value="C:membrane"/>
    <property type="evidence" value="ECO:0007669"/>
    <property type="project" value="UniProtKB-SubCell"/>
</dbReference>
<dbReference type="PANTHER" id="PTHR32234:SF3">
    <property type="entry name" value="SUPPRESSION OF COPPER SENSITIVITY PROTEIN"/>
    <property type="match status" value="1"/>
</dbReference>
<keyword evidence="3" id="KW-0201">Cytochrome c-type biogenesis</keyword>
<evidence type="ECO:0000256" key="5">
    <source>
        <dbReference type="ARBA" id="ARBA00023136"/>
    </source>
</evidence>
<feature type="transmembrane region" description="Helical" evidence="7">
    <location>
        <begin position="509"/>
        <end position="529"/>
    </location>
</feature>
<dbReference type="InterPro" id="IPR017937">
    <property type="entry name" value="Thioredoxin_CS"/>
</dbReference>
<dbReference type="SUPFAM" id="SSF52833">
    <property type="entry name" value="Thioredoxin-like"/>
    <property type="match status" value="1"/>
</dbReference>
<keyword evidence="12" id="KW-1185">Reference proteome</keyword>
<dbReference type="Proteomes" id="UP000305760">
    <property type="component" value="Unassembled WGS sequence"/>
</dbReference>
<dbReference type="PROSITE" id="PS00194">
    <property type="entry name" value="THIOREDOXIN_1"/>
    <property type="match status" value="1"/>
</dbReference>
<comment type="subcellular location">
    <subcellularLocation>
        <location evidence="1">Membrane</location>
        <topology evidence="1">Multi-pass membrane protein</topology>
    </subcellularLocation>
</comment>
<feature type="domain" description="Thiol:disulfide interchange protein DsbD N-terminal" evidence="10">
    <location>
        <begin position="24"/>
        <end position="139"/>
    </location>
</feature>
<dbReference type="Pfam" id="PF02683">
    <property type="entry name" value="DsbD_TM"/>
    <property type="match status" value="1"/>
</dbReference>
<feature type="signal peptide" evidence="8">
    <location>
        <begin position="1"/>
        <end position="20"/>
    </location>
</feature>
<reference evidence="11 12" key="1">
    <citation type="submission" date="2019-03" db="EMBL/GenBank/DDBJ databases">
        <title>Arenimonas daejeonensis sp. nov., isolated from compost.</title>
        <authorList>
            <person name="Jeon C.O."/>
        </authorList>
    </citation>
    <scope>NUCLEOTIDE SEQUENCE [LARGE SCALE GENOMIC DNA]</scope>
    <source>
        <strain evidence="11 12">R29</strain>
    </source>
</reference>
<dbReference type="EMBL" id="SMDR01000004">
    <property type="protein sequence ID" value="TNJ32860.1"/>
    <property type="molecule type" value="Genomic_DNA"/>
</dbReference>
<dbReference type="Pfam" id="PF11412">
    <property type="entry name" value="DsbD_N"/>
    <property type="match status" value="2"/>
</dbReference>
<keyword evidence="6" id="KW-0676">Redox-active center</keyword>
<proteinExistence type="predicted"/>
<dbReference type="InterPro" id="IPR036249">
    <property type="entry name" value="Thioredoxin-like_sf"/>
</dbReference>
<feature type="transmembrane region" description="Helical" evidence="7">
    <location>
        <begin position="358"/>
        <end position="377"/>
    </location>
</feature>
<sequence length="711" mass="75282">MTRWLLAALAALLLSPAVKAVDESDLLPIDEAFALTATAPERGRIEFTWKIADGYYLYKHRMGVQAVDGFKTNPLELPAGIAYTDEFFGDVETYRESVTAVQTGAAADGITTLQFRVKYQGCADVGVCYPPHTKTVTVDLPSASATGALDAITGGNRGDVLAGTDPARAAGGLPLPEHQAFRFEAIVDTPERLLLRFTPAPGYYLYRDRTTLQLEANGVQAGEIQWPAATPHRDEHFGDVQVFFEPVDAPLPLVRTATTALPATLRITFQGCQTDGICYPPMTRVVALDLPAGGTAAPVQDEAPRETPPTRAATPLWLALLLALGGGVVLNLMPCVLPVLSLKALTLAQGGPNARRSAVWYTLGVLASFAAVGGIALALRQAGLALGWGFQLQQPGVIAALALVMVAIGLSLSGVVSFGASLAGAGQSLTEKSGPAGDFFTGVLAVVVASPCTAPFMGTALAFAFTSSPAIAILVFLMLGLGLALPFLLIGFVPALAARLPKPGAWMDTLKQVLAFPMYLTAVWLLWVLAKQRGADAIGLVLVGAVLLGLGLWWWEKARWGRLLPRLLAGLVVLAALWPVLAVQRMPTPERAAVAEEGVVAYSAEKLEQLRRDGRVVFVNMTADWCVSCKANERTVLGRQPFRDALEAAGAVYMKGDWTDVDPAITAFLESHGAVGVPLYVVYARNGGEPEVLPTILTQGMVDDALAKAAR</sequence>
<feature type="transmembrane region" description="Helical" evidence="7">
    <location>
        <begin position="316"/>
        <end position="337"/>
    </location>
</feature>
<accession>A0A5C4RNZ2</accession>
<evidence type="ECO:0000256" key="6">
    <source>
        <dbReference type="ARBA" id="ARBA00023284"/>
    </source>
</evidence>
<evidence type="ECO:0000256" key="7">
    <source>
        <dbReference type="SAM" id="Phobius"/>
    </source>
</evidence>
<dbReference type="InterPro" id="IPR036929">
    <property type="entry name" value="DsbDN_sf"/>
</dbReference>
<evidence type="ECO:0000256" key="1">
    <source>
        <dbReference type="ARBA" id="ARBA00004141"/>
    </source>
</evidence>
<dbReference type="AlphaFoldDB" id="A0A5C4RNZ2"/>
<evidence type="ECO:0000256" key="2">
    <source>
        <dbReference type="ARBA" id="ARBA00022692"/>
    </source>
</evidence>
<organism evidence="11 12">
    <name type="scientific">Arenimonas terrae</name>
    <dbReference type="NCBI Taxonomy" id="2546226"/>
    <lineage>
        <taxon>Bacteria</taxon>
        <taxon>Pseudomonadati</taxon>
        <taxon>Pseudomonadota</taxon>
        <taxon>Gammaproteobacteria</taxon>
        <taxon>Lysobacterales</taxon>
        <taxon>Lysobacteraceae</taxon>
        <taxon>Arenimonas</taxon>
    </lineage>
</organism>
<dbReference type="RefSeq" id="WP_139449937.1">
    <property type="nucleotide sequence ID" value="NZ_SMDR01000004.1"/>
</dbReference>
<dbReference type="Gene3D" id="3.40.30.10">
    <property type="entry name" value="Glutaredoxin"/>
    <property type="match status" value="1"/>
</dbReference>
<feature type="transmembrane region" description="Helical" evidence="7">
    <location>
        <begin position="471"/>
        <end position="497"/>
    </location>
</feature>
<dbReference type="Pfam" id="PF13899">
    <property type="entry name" value="Thioredoxin_7"/>
    <property type="match status" value="1"/>
</dbReference>
<keyword evidence="8" id="KW-0732">Signal</keyword>
<evidence type="ECO:0000256" key="4">
    <source>
        <dbReference type="ARBA" id="ARBA00022989"/>
    </source>
</evidence>
<evidence type="ECO:0000259" key="10">
    <source>
        <dbReference type="Pfam" id="PF11412"/>
    </source>
</evidence>
<dbReference type="GO" id="GO:0017004">
    <property type="term" value="P:cytochrome complex assembly"/>
    <property type="evidence" value="ECO:0007669"/>
    <property type="project" value="UniProtKB-KW"/>
</dbReference>
<dbReference type="InterPro" id="IPR028250">
    <property type="entry name" value="DsbDN"/>
</dbReference>
<dbReference type="InterPro" id="IPR035671">
    <property type="entry name" value="DsbD_gamma"/>
</dbReference>
<keyword evidence="5 7" id="KW-0472">Membrane</keyword>
<dbReference type="SUPFAM" id="SSF74863">
    <property type="entry name" value="Thiol:disulfide interchange protein DsbD, N-terminal domain (DsbD-alpha)"/>
    <property type="match status" value="2"/>
</dbReference>
<evidence type="ECO:0000259" key="9">
    <source>
        <dbReference type="Pfam" id="PF02683"/>
    </source>
</evidence>
<dbReference type="InterPro" id="IPR003834">
    <property type="entry name" value="Cyt_c_assmbl_TM_dom"/>
</dbReference>
<keyword evidence="4 7" id="KW-1133">Transmembrane helix</keyword>
<comment type="caution">
    <text evidence="11">The sequence shown here is derived from an EMBL/GenBank/DDBJ whole genome shotgun (WGS) entry which is preliminary data.</text>
</comment>
<keyword evidence="2 7" id="KW-0812">Transmembrane</keyword>